<dbReference type="eggNOG" id="KOG1237">
    <property type="taxonomic scope" value="Eukaryota"/>
</dbReference>
<evidence type="ECO:0000256" key="3">
    <source>
        <dbReference type="ARBA" id="ARBA00022448"/>
    </source>
</evidence>
<evidence type="ECO:0000256" key="11">
    <source>
        <dbReference type="ARBA" id="ARBA00070839"/>
    </source>
</evidence>
<keyword evidence="7" id="KW-0653">Protein transport</keyword>
<comment type="function">
    <text evidence="10">Proton oligopeptide cotransporter.</text>
</comment>
<dbReference type="VEuPathDB" id="HostDB:ENSCPOG00000021614"/>
<accession>H0W4U7</accession>
<dbReference type="FunCoup" id="H0W4U7">
    <property type="interactions" value="278"/>
</dbReference>
<sequence>MSVTDFTKPDENITVGVCLLLVELCERFTFFEVVCNMIPFCTVELGYNNYQAAILNLCFIGTSILTPVFVDGRNKLVCIVLFFVSTGTVLLSVVAFPMEDFYLGTYYVVNSIPTKEQNRLFQVALLTISLGTGGIRAIVCPLDAYGPQECGSKKQMSFFNWFHWLTNLTATVVFLGISYIQYSRPWAFILFTPFVSALMALITLHMVYYKLVYQPEKCCSLLIIFGVFVSALKTSCLGYHLSRDVASWLDHAKKKNGGCYSEPHVEDMKFFFTLLPLFTFQILHRMCVMQIPSGYYLQTMHSNLNLDGFLLPIAVMNAVSNLPLLILVPFMEYFSACLFSWKKDGPFLSTCIIAGNLSGALSVMVAGCFEIHRKQFPPVEQPLSGKVLTVSSMPAFHLVLQYVLLGVAETLVNPASSVIAYRFVPRTSMNFLTLFNGFGCYTGAVLVELAYLISEGSWFPNTLNKGNLENFFFLLASLTLLNVLGFWSVSQRYCNLNHFNAQNLSASNLEETLILHEKSLKFYGSIQEVSSKTAE</sequence>
<keyword evidence="9 12" id="KW-0472">Membrane</keyword>
<reference evidence="13" key="3">
    <citation type="submission" date="2025-09" db="UniProtKB">
        <authorList>
            <consortium name="Ensembl"/>
        </authorList>
    </citation>
    <scope>IDENTIFICATION</scope>
    <source>
        <strain evidence="13">2N</strain>
    </source>
</reference>
<evidence type="ECO:0000256" key="7">
    <source>
        <dbReference type="ARBA" id="ARBA00022927"/>
    </source>
</evidence>
<protein>
    <recommendedName>
        <fullName evidence="11">Solute carrier family 15 member 5</fullName>
    </recommendedName>
</protein>
<gene>
    <name evidence="13" type="primary">SLC15A5</name>
</gene>
<comment type="subcellular location">
    <subcellularLocation>
        <location evidence="1">Membrane</location>
        <topology evidence="1">Multi-pass membrane protein</topology>
    </subcellularLocation>
</comment>
<dbReference type="InterPro" id="IPR000109">
    <property type="entry name" value="POT_fam"/>
</dbReference>
<feature type="transmembrane region" description="Helical" evidence="12">
    <location>
        <begin position="77"/>
        <end position="98"/>
    </location>
</feature>
<keyword evidence="5" id="KW-0769">Symport</keyword>
<dbReference type="PANTHER" id="PTHR11654">
    <property type="entry name" value="OLIGOPEPTIDE TRANSPORTER-RELATED"/>
    <property type="match status" value="1"/>
</dbReference>
<proteinExistence type="inferred from homology"/>
<reference evidence="14" key="1">
    <citation type="journal article" date="2011" name="Nature">
        <title>A high-resolution map of human evolutionary constraint using 29 mammals.</title>
        <authorList>
            <person name="Lindblad-Toh K."/>
            <person name="Garber M."/>
            <person name="Zuk O."/>
            <person name="Lin M.F."/>
            <person name="Parker B.J."/>
            <person name="Washietl S."/>
            <person name="Kheradpour P."/>
            <person name="Ernst J."/>
            <person name="Jordan G."/>
            <person name="Mauceli E."/>
            <person name="Ward L.D."/>
            <person name="Lowe C.B."/>
            <person name="Holloway A.K."/>
            <person name="Clamp M."/>
            <person name="Gnerre S."/>
            <person name="Alfoldi J."/>
            <person name="Beal K."/>
            <person name="Chang J."/>
            <person name="Clawson H."/>
            <person name="Cuff J."/>
            <person name="Di Palma F."/>
            <person name="Fitzgerald S."/>
            <person name="Flicek P."/>
            <person name="Guttman M."/>
            <person name="Hubisz M.J."/>
            <person name="Jaffe D.B."/>
            <person name="Jungreis I."/>
            <person name="Kent W.J."/>
            <person name="Kostka D."/>
            <person name="Lara M."/>
            <person name="Martins A.L."/>
            <person name="Massingham T."/>
            <person name="Moltke I."/>
            <person name="Raney B.J."/>
            <person name="Rasmussen M.D."/>
            <person name="Robinson J."/>
            <person name="Stark A."/>
            <person name="Vilella A.J."/>
            <person name="Wen J."/>
            <person name="Xie X."/>
            <person name="Zody M.C."/>
            <person name="Baldwin J."/>
            <person name="Bloom T."/>
            <person name="Chin C.W."/>
            <person name="Heiman D."/>
            <person name="Nicol R."/>
            <person name="Nusbaum C."/>
            <person name="Young S."/>
            <person name="Wilkinson J."/>
            <person name="Worley K.C."/>
            <person name="Kovar C.L."/>
            <person name="Muzny D.M."/>
            <person name="Gibbs R.A."/>
            <person name="Cree A."/>
            <person name="Dihn H.H."/>
            <person name="Fowler G."/>
            <person name="Jhangiani S."/>
            <person name="Joshi V."/>
            <person name="Lee S."/>
            <person name="Lewis L.R."/>
            <person name="Nazareth L.V."/>
            <person name="Okwuonu G."/>
            <person name="Santibanez J."/>
            <person name="Warren W.C."/>
            <person name="Mardis E.R."/>
            <person name="Weinstock G.M."/>
            <person name="Wilson R.K."/>
            <person name="Delehaunty K."/>
            <person name="Dooling D."/>
            <person name="Fronik C."/>
            <person name="Fulton L."/>
            <person name="Fulton B."/>
            <person name="Graves T."/>
            <person name="Minx P."/>
            <person name="Sodergren E."/>
            <person name="Birney E."/>
            <person name="Margulies E.H."/>
            <person name="Herrero J."/>
            <person name="Green E.D."/>
            <person name="Haussler D."/>
            <person name="Siepel A."/>
            <person name="Goldman N."/>
            <person name="Pollard K.S."/>
            <person name="Pedersen J.S."/>
            <person name="Lander E.S."/>
            <person name="Kellis M."/>
        </authorList>
    </citation>
    <scope>NUCLEOTIDE SEQUENCE [LARGE SCALE GENOMIC DNA]</scope>
    <source>
        <strain evidence="14">2N</strain>
    </source>
</reference>
<evidence type="ECO:0000256" key="2">
    <source>
        <dbReference type="ARBA" id="ARBA00005982"/>
    </source>
</evidence>
<dbReference type="HOGENOM" id="CLU_009313_6_2_1"/>
<dbReference type="InParanoid" id="H0W4U7"/>
<dbReference type="GO" id="GO:0016020">
    <property type="term" value="C:membrane"/>
    <property type="evidence" value="ECO:0007669"/>
    <property type="project" value="UniProtKB-SubCell"/>
</dbReference>
<evidence type="ECO:0000256" key="10">
    <source>
        <dbReference type="ARBA" id="ARBA00058436"/>
    </source>
</evidence>
<keyword evidence="4 12" id="KW-0812">Transmembrane</keyword>
<dbReference type="OMA" id="TVNLCFI"/>
<reference evidence="13" key="2">
    <citation type="submission" date="2025-08" db="UniProtKB">
        <authorList>
            <consortium name="Ensembl"/>
        </authorList>
    </citation>
    <scope>IDENTIFICATION</scope>
    <source>
        <strain evidence="13">2N</strain>
    </source>
</reference>
<dbReference type="GO" id="GO:0015031">
    <property type="term" value="P:protein transport"/>
    <property type="evidence" value="ECO:0007669"/>
    <property type="project" value="UniProtKB-KW"/>
</dbReference>
<evidence type="ECO:0000256" key="9">
    <source>
        <dbReference type="ARBA" id="ARBA00023136"/>
    </source>
</evidence>
<dbReference type="Pfam" id="PF00854">
    <property type="entry name" value="PTR2"/>
    <property type="match status" value="1"/>
</dbReference>
<feature type="transmembrane region" description="Helical" evidence="12">
    <location>
        <begin position="186"/>
        <end position="209"/>
    </location>
</feature>
<dbReference type="InterPro" id="IPR036259">
    <property type="entry name" value="MFS_trans_sf"/>
</dbReference>
<evidence type="ECO:0000313" key="13">
    <source>
        <dbReference type="Ensembl" id="ENSCPOP00000017998.2"/>
    </source>
</evidence>
<dbReference type="GO" id="GO:0015293">
    <property type="term" value="F:symporter activity"/>
    <property type="evidence" value="ECO:0007669"/>
    <property type="project" value="UniProtKB-KW"/>
</dbReference>
<dbReference type="Ensembl" id="ENSCPOT00000026359.2">
    <property type="protein sequence ID" value="ENSCPOP00000017998.2"/>
    <property type="gene ID" value="ENSCPOG00000021614.2"/>
</dbReference>
<evidence type="ECO:0000256" key="5">
    <source>
        <dbReference type="ARBA" id="ARBA00022847"/>
    </source>
</evidence>
<feature type="transmembrane region" description="Helical" evidence="12">
    <location>
        <begin position="270"/>
        <end position="288"/>
    </location>
</feature>
<dbReference type="STRING" id="10141.ENSCPOP00000017998"/>
<dbReference type="EMBL" id="AAKN02030971">
    <property type="status" value="NOT_ANNOTATED_CDS"/>
    <property type="molecule type" value="Genomic_DNA"/>
</dbReference>
<feature type="transmembrane region" description="Helical" evidence="12">
    <location>
        <begin position="309"/>
        <end position="327"/>
    </location>
</feature>
<feature type="transmembrane region" description="Helical" evidence="12">
    <location>
        <begin position="347"/>
        <end position="369"/>
    </location>
</feature>
<feature type="transmembrane region" description="Helical" evidence="12">
    <location>
        <begin position="431"/>
        <end position="451"/>
    </location>
</feature>
<feature type="transmembrane region" description="Helical" evidence="12">
    <location>
        <begin position="221"/>
        <end position="241"/>
    </location>
</feature>
<dbReference type="Gene3D" id="1.20.1250.20">
    <property type="entry name" value="MFS general substrate transporter like domains"/>
    <property type="match status" value="1"/>
</dbReference>
<keyword evidence="8 12" id="KW-1133">Transmembrane helix</keyword>
<name>H0W4U7_CAVPO</name>
<dbReference type="Proteomes" id="UP000005447">
    <property type="component" value="Unassembled WGS sequence"/>
</dbReference>
<dbReference type="FunFam" id="1.20.1250.20:FF:000316">
    <property type="entry name" value="Solute carrier family 15, member 5"/>
    <property type="match status" value="1"/>
</dbReference>
<evidence type="ECO:0000256" key="8">
    <source>
        <dbReference type="ARBA" id="ARBA00022989"/>
    </source>
</evidence>
<evidence type="ECO:0000256" key="6">
    <source>
        <dbReference type="ARBA" id="ARBA00022856"/>
    </source>
</evidence>
<feature type="transmembrane region" description="Helical" evidence="12">
    <location>
        <begin position="471"/>
        <end position="489"/>
    </location>
</feature>
<comment type="similarity">
    <text evidence="2">Belongs to the major facilitator superfamily. Proton-dependent oligopeptide transporter (POT/PTR) (TC 2.A.17) family.</text>
</comment>
<evidence type="ECO:0000256" key="1">
    <source>
        <dbReference type="ARBA" id="ARBA00004141"/>
    </source>
</evidence>
<evidence type="ECO:0000313" key="14">
    <source>
        <dbReference type="Proteomes" id="UP000005447"/>
    </source>
</evidence>
<dbReference type="GeneTree" id="ENSGT00940000158916"/>
<feature type="transmembrane region" description="Helical" evidence="12">
    <location>
        <begin position="161"/>
        <end position="180"/>
    </location>
</feature>
<dbReference type="AlphaFoldDB" id="H0W4U7"/>
<keyword evidence="6" id="KW-0571">Peptide transport</keyword>
<organism evidence="13 14">
    <name type="scientific">Cavia porcellus</name>
    <name type="common">Guinea pig</name>
    <dbReference type="NCBI Taxonomy" id="10141"/>
    <lineage>
        <taxon>Eukaryota</taxon>
        <taxon>Metazoa</taxon>
        <taxon>Chordata</taxon>
        <taxon>Craniata</taxon>
        <taxon>Vertebrata</taxon>
        <taxon>Euteleostomi</taxon>
        <taxon>Mammalia</taxon>
        <taxon>Eutheria</taxon>
        <taxon>Euarchontoglires</taxon>
        <taxon>Glires</taxon>
        <taxon>Rodentia</taxon>
        <taxon>Hystricomorpha</taxon>
        <taxon>Caviidae</taxon>
        <taxon>Cavia</taxon>
    </lineage>
</organism>
<dbReference type="GO" id="GO:0015833">
    <property type="term" value="P:peptide transport"/>
    <property type="evidence" value="ECO:0007669"/>
    <property type="project" value="UniProtKB-KW"/>
</dbReference>
<evidence type="ECO:0000256" key="12">
    <source>
        <dbReference type="SAM" id="Phobius"/>
    </source>
</evidence>
<feature type="transmembrane region" description="Helical" evidence="12">
    <location>
        <begin position="50"/>
        <end position="70"/>
    </location>
</feature>
<dbReference type="EMBL" id="AAKN02030970">
    <property type="status" value="NOT_ANNOTATED_CDS"/>
    <property type="molecule type" value="Genomic_DNA"/>
</dbReference>
<feature type="transmembrane region" description="Helical" evidence="12">
    <location>
        <begin position="120"/>
        <end position="140"/>
    </location>
</feature>
<evidence type="ECO:0000256" key="4">
    <source>
        <dbReference type="ARBA" id="ARBA00022692"/>
    </source>
</evidence>
<keyword evidence="14" id="KW-1185">Reference proteome</keyword>
<keyword evidence="3" id="KW-0813">Transport</keyword>
<dbReference type="EMBL" id="AAKN02030972">
    <property type="status" value="NOT_ANNOTATED_CDS"/>
    <property type="molecule type" value="Genomic_DNA"/>
</dbReference>